<dbReference type="Proteomes" id="UP001144396">
    <property type="component" value="Unassembled WGS sequence"/>
</dbReference>
<dbReference type="Gene3D" id="3.20.20.30">
    <property type="entry name" value="Luciferase-like domain"/>
    <property type="match status" value="1"/>
</dbReference>
<evidence type="ECO:0000313" key="7">
    <source>
        <dbReference type="Proteomes" id="UP001144396"/>
    </source>
</evidence>
<dbReference type="SUPFAM" id="SSF51679">
    <property type="entry name" value="Bacterial luciferase-like"/>
    <property type="match status" value="1"/>
</dbReference>
<keyword evidence="4" id="KW-0503">Monooxygenase</keyword>
<protein>
    <submittedName>
        <fullName evidence="6">Luciferase-like protein</fullName>
    </submittedName>
</protein>
<dbReference type="InterPro" id="IPR036661">
    <property type="entry name" value="Luciferase-like_sf"/>
</dbReference>
<keyword evidence="3" id="KW-0560">Oxidoreductase</keyword>
<dbReference type="EMBL" id="BSDP01000001">
    <property type="protein sequence ID" value="GLI26668.1"/>
    <property type="molecule type" value="Genomic_DNA"/>
</dbReference>
<comment type="caution">
    <text evidence="6">The sequence shown here is derived from an EMBL/GenBank/DDBJ whole genome shotgun (WGS) entry which is preliminary data.</text>
</comment>
<keyword evidence="7" id="KW-1185">Reference proteome</keyword>
<evidence type="ECO:0000259" key="5">
    <source>
        <dbReference type="Pfam" id="PF00296"/>
    </source>
</evidence>
<dbReference type="PANTHER" id="PTHR42847">
    <property type="entry name" value="ALKANESULFONATE MONOOXYGENASE"/>
    <property type="match status" value="1"/>
</dbReference>
<evidence type="ECO:0000313" key="6">
    <source>
        <dbReference type="EMBL" id="GLI26668.1"/>
    </source>
</evidence>
<dbReference type="InterPro" id="IPR050172">
    <property type="entry name" value="SsuD_RutA_monooxygenase"/>
</dbReference>
<evidence type="ECO:0000256" key="4">
    <source>
        <dbReference type="ARBA" id="ARBA00023033"/>
    </source>
</evidence>
<dbReference type="GO" id="GO:0046306">
    <property type="term" value="P:alkanesulfonate catabolic process"/>
    <property type="evidence" value="ECO:0007669"/>
    <property type="project" value="TreeGrafter"/>
</dbReference>
<dbReference type="RefSeq" id="WP_281882686.1">
    <property type="nucleotide sequence ID" value="NZ_BSDP01000001.1"/>
</dbReference>
<dbReference type="Pfam" id="PF00296">
    <property type="entry name" value="Bac_luciferase"/>
    <property type="match status" value="1"/>
</dbReference>
<keyword evidence="1" id="KW-0285">Flavoprotein</keyword>
<dbReference type="GO" id="GO:0008726">
    <property type="term" value="F:alkanesulfonate monooxygenase activity"/>
    <property type="evidence" value="ECO:0007669"/>
    <property type="project" value="TreeGrafter"/>
</dbReference>
<reference evidence="6" key="1">
    <citation type="submission" date="2022-12" db="EMBL/GenBank/DDBJ databases">
        <title>Reference genome sequencing for broad-spectrum identification of bacterial and archaeal isolates by mass spectrometry.</title>
        <authorList>
            <person name="Sekiguchi Y."/>
            <person name="Tourlousse D.M."/>
        </authorList>
    </citation>
    <scope>NUCLEOTIDE SEQUENCE</scope>
    <source>
        <strain evidence="6">14</strain>
    </source>
</reference>
<organism evidence="6 7">
    <name type="scientific">Agromyces rhizosphaerae</name>
    <dbReference type="NCBI Taxonomy" id="88374"/>
    <lineage>
        <taxon>Bacteria</taxon>
        <taxon>Bacillati</taxon>
        <taxon>Actinomycetota</taxon>
        <taxon>Actinomycetes</taxon>
        <taxon>Micrococcales</taxon>
        <taxon>Microbacteriaceae</taxon>
        <taxon>Agromyces</taxon>
    </lineage>
</organism>
<accession>A0A9W6CQI0</accession>
<gene>
    <name evidence="6" type="ORF">ARHIZOSPH14_09100</name>
</gene>
<sequence length="257" mass="27644">MTRFALAVPHWGPFGDPREAARLAQRAEQAGWDGYFTWGGFVSGDAPPKTYDPWVVPAAVASATSRMRIGTCIAPLPAFQPYVVASIVASLDVLSDGRMTLGVGIGDVARSFEMFGQSGDRWVRAAQLDEALDVIVRLWSGERVDHHGEHFTVDGVTLAAVPVQQPRVPIWVGGDSAPAKRRAARWDGWIGPDNDPADATVADLRRTRSEFSDPEHPVELVWAGELDDAGTADWAMVPLMGSRDECAGVVDAGPSRG</sequence>
<dbReference type="PANTHER" id="PTHR42847:SF4">
    <property type="entry name" value="ALKANESULFONATE MONOOXYGENASE-RELATED"/>
    <property type="match status" value="1"/>
</dbReference>
<proteinExistence type="predicted"/>
<evidence type="ECO:0000256" key="3">
    <source>
        <dbReference type="ARBA" id="ARBA00023002"/>
    </source>
</evidence>
<dbReference type="InterPro" id="IPR011251">
    <property type="entry name" value="Luciferase-like_dom"/>
</dbReference>
<evidence type="ECO:0000256" key="2">
    <source>
        <dbReference type="ARBA" id="ARBA00022643"/>
    </source>
</evidence>
<dbReference type="AlphaFoldDB" id="A0A9W6CQI0"/>
<name>A0A9W6CQI0_9MICO</name>
<keyword evidence="2" id="KW-0288">FMN</keyword>
<feature type="domain" description="Luciferase-like" evidence="5">
    <location>
        <begin position="16"/>
        <end position="212"/>
    </location>
</feature>
<evidence type="ECO:0000256" key="1">
    <source>
        <dbReference type="ARBA" id="ARBA00022630"/>
    </source>
</evidence>